<name>A0ACC3D7H9_9PEZI</name>
<dbReference type="Proteomes" id="UP001186974">
    <property type="component" value="Unassembled WGS sequence"/>
</dbReference>
<proteinExistence type="predicted"/>
<sequence>MNSPSKRRKTNNHRASDQPLRSLDFFFGKQKQTDTPRDAHRKIGQDGVEKVTEANGVGEQPMTDEEYARKLQEEYDQQERKRNGSPVEHRNTTTETAEKLKNKYEADALDKLSENHQSPLPDTEDKPAESEAARRSRCNRPAQPKILLRPLSPLMKAHSLSTRRSTSQTYQKHGHSRLLKVMEVIVLQDLVEVDFGRQGAFRSLVSDRRAVRELMDVVT</sequence>
<evidence type="ECO:0000313" key="2">
    <source>
        <dbReference type="Proteomes" id="UP001186974"/>
    </source>
</evidence>
<comment type="caution">
    <text evidence="1">The sequence shown here is derived from an EMBL/GenBank/DDBJ whole genome shotgun (WGS) entry which is preliminary data.</text>
</comment>
<accession>A0ACC3D7H9</accession>
<reference evidence="1" key="1">
    <citation type="submission" date="2024-09" db="EMBL/GenBank/DDBJ databases">
        <title>Black Yeasts Isolated from many extreme environments.</title>
        <authorList>
            <person name="Coleine C."/>
            <person name="Stajich J.E."/>
            <person name="Selbmann L."/>
        </authorList>
    </citation>
    <scope>NUCLEOTIDE SEQUENCE</scope>
    <source>
        <strain evidence="1">CCFEE 5737</strain>
    </source>
</reference>
<evidence type="ECO:0000313" key="1">
    <source>
        <dbReference type="EMBL" id="KAK3063108.1"/>
    </source>
</evidence>
<gene>
    <name evidence="1" type="ORF">LTS18_002739</name>
</gene>
<keyword evidence="2" id="KW-1185">Reference proteome</keyword>
<dbReference type="EMBL" id="JAWDJW010006990">
    <property type="protein sequence ID" value="KAK3063108.1"/>
    <property type="molecule type" value="Genomic_DNA"/>
</dbReference>
<organism evidence="1 2">
    <name type="scientific">Coniosporium uncinatum</name>
    <dbReference type="NCBI Taxonomy" id="93489"/>
    <lineage>
        <taxon>Eukaryota</taxon>
        <taxon>Fungi</taxon>
        <taxon>Dikarya</taxon>
        <taxon>Ascomycota</taxon>
        <taxon>Pezizomycotina</taxon>
        <taxon>Dothideomycetes</taxon>
        <taxon>Dothideomycetes incertae sedis</taxon>
        <taxon>Coniosporium</taxon>
    </lineage>
</organism>
<protein>
    <submittedName>
        <fullName evidence="1">Uncharacterized protein</fullName>
    </submittedName>
</protein>